<gene>
    <name evidence="2" type="ORF">DSL92_04455</name>
</gene>
<evidence type="ECO:0000256" key="1">
    <source>
        <dbReference type="SAM" id="MobiDB-lite"/>
    </source>
</evidence>
<evidence type="ECO:0000313" key="2">
    <source>
        <dbReference type="EMBL" id="RUA22643.1"/>
    </source>
</evidence>
<sequence length="107" mass="11624">MSLSARTWGGGLGSHRRGSAGQCRAAHRRTQPGPGESPGAANVVLYIGSRCSRSEFDEIMRRCAKRQTDHRGDRGRGCQQDLPLPRRPMRSSLHQPALVGSIGVIFS</sequence>
<feature type="region of interest" description="Disordered" evidence="1">
    <location>
        <begin position="1"/>
        <end position="40"/>
    </location>
</feature>
<feature type="non-terminal residue" evidence="2">
    <location>
        <position position="107"/>
    </location>
</feature>
<proteinExistence type="predicted"/>
<name>A0A3S0VSW0_9GAMM</name>
<comment type="caution">
    <text evidence="2">The sequence shown here is derived from an EMBL/GenBank/DDBJ whole genome shotgun (WGS) entry which is preliminary data.</text>
</comment>
<dbReference type="AlphaFoldDB" id="A0A3S0VSW0"/>
<organism evidence="2">
    <name type="scientific">Billgrantia gudaonensis</name>
    <dbReference type="NCBI Taxonomy" id="376427"/>
    <lineage>
        <taxon>Bacteria</taxon>
        <taxon>Pseudomonadati</taxon>
        <taxon>Pseudomonadota</taxon>
        <taxon>Gammaproteobacteria</taxon>
        <taxon>Oceanospirillales</taxon>
        <taxon>Halomonadaceae</taxon>
        <taxon>Billgrantia</taxon>
    </lineage>
</organism>
<feature type="region of interest" description="Disordered" evidence="1">
    <location>
        <begin position="66"/>
        <end position="93"/>
    </location>
</feature>
<feature type="compositionally biased region" description="Basic and acidic residues" evidence="1">
    <location>
        <begin position="66"/>
        <end position="76"/>
    </location>
</feature>
<reference evidence="2" key="1">
    <citation type="submission" date="2018-12" db="EMBL/GenBank/DDBJ databases">
        <authorList>
            <person name="Jadhav K."/>
            <person name="Kushwaha B."/>
            <person name="Jadhav I."/>
        </authorList>
    </citation>
    <scope>NUCLEOTIDE SEQUENCE [LARGE SCALE GENOMIC DNA]</scope>
    <source>
        <strain evidence="2">SBS 10</strain>
    </source>
</reference>
<accession>A0A3S0VSW0</accession>
<dbReference type="EMBL" id="RXHI01000012">
    <property type="protein sequence ID" value="RUA22643.1"/>
    <property type="molecule type" value="Genomic_DNA"/>
</dbReference>
<protein>
    <submittedName>
        <fullName evidence="2">Uncharacterized protein</fullName>
    </submittedName>
</protein>